<accession>E2SFL5</accession>
<dbReference type="PANTHER" id="PTHR37574:SF1">
    <property type="entry name" value="LIPASE B"/>
    <property type="match status" value="1"/>
</dbReference>
<dbReference type="InterPro" id="IPR029058">
    <property type="entry name" value="AB_hydrolase_fold"/>
</dbReference>
<evidence type="ECO:0000313" key="2">
    <source>
        <dbReference type="EMBL" id="EFQ82116.1"/>
    </source>
</evidence>
<dbReference type="HOGENOM" id="CLU_029537_3_0_11"/>
<feature type="chain" id="PRO_5003164306" description="Triacylglycerol lipase" evidence="1">
    <location>
        <begin position="35"/>
        <end position="331"/>
    </location>
</feature>
<dbReference type="EMBL" id="ACLF03000012">
    <property type="protein sequence ID" value="EFQ82116.1"/>
    <property type="molecule type" value="Genomic_DNA"/>
</dbReference>
<feature type="signal peptide" evidence="1">
    <location>
        <begin position="1"/>
        <end position="34"/>
    </location>
</feature>
<evidence type="ECO:0000313" key="3">
    <source>
        <dbReference type="Proteomes" id="UP000003111"/>
    </source>
</evidence>
<evidence type="ECO:0008006" key="4">
    <source>
        <dbReference type="Google" id="ProtNLM"/>
    </source>
</evidence>
<dbReference type="InterPro" id="IPR053228">
    <property type="entry name" value="Stereospecific_Lipase"/>
</dbReference>
<keyword evidence="3" id="KW-1185">Reference proteome</keyword>
<dbReference type="STRING" id="585531.HMPREF0063_12824"/>
<keyword evidence="1" id="KW-0732">Signal</keyword>
<reference evidence="2" key="1">
    <citation type="submission" date="2010-08" db="EMBL/GenBank/DDBJ databases">
        <authorList>
            <person name="Muzny D."/>
            <person name="Qin X."/>
            <person name="Buhay C."/>
            <person name="Dugan-Rocha S."/>
            <person name="Ding Y."/>
            <person name="Chen G."/>
            <person name="Hawes A."/>
            <person name="Holder M."/>
            <person name="Jhangiani S."/>
            <person name="Johnson A."/>
            <person name="Khan Z."/>
            <person name="Li Z."/>
            <person name="Liu W."/>
            <person name="Liu X."/>
            <person name="Perez L."/>
            <person name="Shen H."/>
            <person name="Wang Q."/>
            <person name="Watt J."/>
            <person name="Xi L."/>
            <person name="Xin Y."/>
            <person name="Zhou J."/>
            <person name="Deng J."/>
            <person name="Jiang H."/>
            <person name="Liu Y."/>
            <person name="Qu J."/>
            <person name="Song X.-Z."/>
            <person name="Zhang L."/>
            <person name="Villasana D."/>
            <person name="Johnson A."/>
            <person name="Liu J."/>
            <person name="Liyanage D."/>
            <person name="Lorensuhewa L."/>
            <person name="Robinson T."/>
            <person name="Song A."/>
            <person name="Song B.-B."/>
            <person name="Dinh H."/>
            <person name="Thornton R."/>
            <person name="Coyle M."/>
            <person name="Francisco L."/>
            <person name="Jackson L."/>
            <person name="Javaid M."/>
            <person name="Korchina V."/>
            <person name="Kovar C."/>
            <person name="Mata R."/>
            <person name="Mathew T."/>
            <person name="Ngo R."/>
            <person name="Nguyen L."/>
            <person name="Nguyen N."/>
            <person name="Okwuonu G."/>
            <person name="Ongeri F."/>
            <person name="Pham C."/>
            <person name="Simmons D."/>
            <person name="Wilczek-Boney K."/>
            <person name="Hale W."/>
            <person name="Jakkamsetti A."/>
            <person name="Pham P."/>
            <person name="Ruth R."/>
            <person name="San Lucas F."/>
            <person name="Warren J."/>
            <person name="Zhang J."/>
            <person name="Zhao Z."/>
            <person name="Zhou C."/>
            <person name="Zhu D."/>
            <person name="Lee S."/>
            <person name="Bess C."/>
            <person name="Blankenburg K."/>
            <person name="Forbes L."/>
            <person name="Fu Q."/>
            <person name="Gubbala S."/>
            <person name="Hirani K."/>
            <person name="Jayaseelan J.C."/>
            <person name="Lara F."/>
            <person name="Munidasa M."/>
            <person name="Palculict T."/>
            <person name="Patil S."/>
            <person name="Pu L.-L."/>
            <person name="Saada N."/>
            <person name="Tang L."/>
            <person name="Weissenberger G."/>
            <person name="Zhu Y."/>
            <person name="Hemphill L."/>
            <person name="Shang Y."/>
            <person name="Youmans B."/>
            <person name="Ayvaz T."/>
            <person name="Ross M."/>
            <person name="Santibanez J."/>
            <person name="Aqrawi P."/>
            <person name="Gross S."/>
            <person name="Joshi V."/>
            <person name="Fowler G."/>
            <person name="Nazareth L."/>
            <person name="Reid J."/>
            <person name="Worley K."/>
            <person name="Petrosino J."/>
            <person name="Highlander S."/>
            <person name="Gibbs R."/>
        </authorList>
    </citation>
    <scope>NUCLEOTIDE SEQUENCE [LARGE SCALE GENOMIC DNA]</scope>
    <source>
        <strain evidence="2">DSM 15272</strain>
    </source>
</reference>
<organism evidence="2 3">
    <name type="scientific">Aeromicrobium marinum DSM 15272</name>
    <dbReference type="NCBI Taxonomy" id="585531"/>
    <lineage>
        <taxon>Bacteria</taxon>
        <taxon>Bacillati</taxon>
        <taxon>Actinomycetota</taxon>
        <taxon>Actinomycetes</taxon>
        <taxon>Propionibacteriales</taxon>
        <taxon>Nocardioidaceae</taxon>
        <taxon>Aeromicrobium</taxon>
    </lineage>
</organism>
<dbReference type="AlphaFoldDB" id="E2SFL5"/>
<evidence type="ECO:0000256" key="1">
    <source>
        <dbReference type="SAM" id="SignalP"/>
    </source>
</evidence>
<dbReference type="eggNOG" id="COG1075">
    <property type="taxonomic scope" value="Bacteria"/>
</dbReference>
<dbReference type="SUPFAM" id="SSF53474">
    <property type="entry name" value="alpha/beta-Hydrolases"/>
    <property type="match status" value="1"/>
</dbReference>
<dbReference type="Gene3D" id="3.40.50.1820">
    <property type="entry name" value="alpha/beta hydrolase"/>
    <property type="match status" value="1"/>
</dbReference>
<dbReference type="PANTHER" id="PTHR37574">
    <property type="entry name" value="LIPASE B"/>
    <property type="match status" value="1"/>
</dbReference>
<proteinExistence type="predicted"/>
<protein>
    <recommendedName>
        <fullName evidence="4">Triacylglycerol lipase</fullName>
    </recommendedName>
</protein>
<sequence>MPVSRARQRWSWPAARLLVVPLLLIGAAATPVGAAVPVEPPGPALSVTDADLDRALTCSGDLADADRTPVLLTPAFSTDKQSYGWNYLQSLPRAGYPTCSLSLPDRGYGDLQVAAEYVVAATRRMHEAAGRPITLMGHQHGALNGLWALRFWPDVAPVVEDFIALATPFRGTATSALACRTLRSCPPAAWQIATGSAYLAALDGPLPTGPSYTSIATVFDPLIVPQPRASRLEGASNVLVQDVCPLRPVEHFAILGDHVAYSLVLDALQHEGPADRRRISRLTCFRAGMPGLDASGLPRLVVAAGGAVTGALTQVPATSVGQEPALADYAR</sequence>
<gene>
    <name evidence="2" type="ORF">HMPREF0063_12824</name>
</gene>
<dbReference type="Proteomes" id="UP000003111">
    <property type="component" value="Unassembled WGS sequence"/>
</dbReference>
<comment type="caution">
    <text evidence="2">The sequence shown here is derived from an EMBL/GenBank/DDBJ whole genome shotgun (WGS) entry which is preliminary data.</text>
</comment>
<name>E2SFL5_9ACTN</name>